<dbReference type="Proteomes" id="UP000526033">
    <property type="component" value="Unassembled WGS sequence"/>
</dbReference>
<dbReference type="AlphaFoldDB" id="A0A7X9HGR9"/>
<evidence type="ECO:0000259" key="1">
    <source>
        <dbReference type="Pfam" id="PF12647"/>
    </source>
</evidence>
<organism evidence="2 3">
    <name type="scientific">candidate division WWE3 bacterium</name>
    <dbReference type="NCBI Taxonomy" id="2053526"/>
    <lineage>
        <taxon>Bacteria</taxon>
        <taxon>Katanobacteria</taxon>
    </lineage>
</organism>
<dbReference type="InterPro" id="IPR024439">
    <property type="entry name" value="RNHCP"/>
</dbReference>
<dbReference type="EMBL" id="JAAZNL010000016">
    <property type="protein sequence ID" value="NMB69893.1"/>
    <property type="molecule type" value="Genomic_DNA"/>
</dbReference>
<comment type="caution">
    <text evidence="2">The sequence shown here is derived from an EMBL/GenBank/DDBJ whole genome shotgun (WGS) entry which is preliminary data.</text>
</comment>
<name>A0A7X9HGR9_UNCKA</name>
<feature type="domain" description="RNHCP" evidence="1">
    <location>
        <begin position="3"/>
        <end position="87"/>
    </location>
</feature>
<dbReference type="Gene3D" id="2.20.28.30">
    <property type="entry name" value="RNA polymerase ii, chain L"/>
    <property type="match status" value="1"/>
</dbReference>
<sequence>MKKSFICSNCGRPVSFSAPGTHHRNHCPYCLSSVHVDNFPGDRKSSCGGKMYVLGKVLKPDGEEMLIHKCEKCGITKKNRIAGDDSFKLVEGLAVLDETALGL</sequence>
<reference evidence="2 3" key="1">
    <citation type="journal article" date="2020" name="Biotechnol. Biofuels">
        <title>New insights from the biogas microbiome by comprehensive genome-resolved metagenomics of nearly 1600 species originating from multiple anaerobic digesters.</title>
        <authorList>
            <person name="Campanaro S."/>
            <person name="Treu L."/>
            <person name="Rodriguez-R L.M."/>
            <person name="Kovalovszki A."/>
            <person name="Ziels R.M."/>
            <person name="Maus I."/>
            <person name="Zhu X."/>
            <person name="Kougias P.G."/>
            <person name="Basile A."/>
            <person name="Luo G."/>
            <person name="Schluter A."/>
            <person name="Konstantinidis K.T."/>
            <person name="Angelidaki I."/>
        </authorList>
    </citation>
    <scope>NUCLEOTIDE SEQUENCE [LARGE SCALE GENOMIC DNA]</scope>
    <source>
        <strain evidence="2">AS27yjCOA_165</strain>
    </source>
</reference>
<evidence type="ECO:0000313" key="3">
    <source>
        <dbReference type="Proteomes" id="UP000526033"/>
    </source>
</evidence>
<accession>A0A7X9HGR9</accession>
<gene>
    <name evidence="2" type="ORF">GYA27_01675</name>
</gene>
<proteinExistence type="predicted"/>
<protein>
    <submittedName>
        <fullName evidence="2">RNHCP domain-containing protein</fullName>
    </submittedName>
</protein>
<dbReference type="Pfam" id="PF12647">
    <property type="entry name" value="RNHCP"/>
    <property type="match status" value="1"/>
</dbReference>
<evidence type="ECO:0000313" key="2">
    <source>
        <dbReference type="EMBL" id="NMB69893.1"/>
    </source>
</evidence>